<dbReference type="EMBL" id="WLYK01000009">
    <property type="protein sequence ID" value="MTD16254.1"/>
    <property type="molecule type" value="Genomic_DNA"/>
</dbReference>
<accession>A0A7K1FTW7</accession>
<dbReference type="PANTHER" id="PTHR35908:SF1">
    <property type="entry name" value="CONSERVED PROTEIN"/>
    <property type="match status" value="1"/>
</dbReference>
<dbReference type="InterPro" id="IPR029068">
    <property type="entry name" value="Glyas_Bleomycin-R_OHBP_Dase"/>
</dbReference>
<dbReference type="Pfam" id="PF18029">
    <property type="entry name" value="Glyoxalase_6"/>
    <property type="match status" value="1"/>
</dbReference>
<keyword evidence="3" id="KW-1185">Reference proteome</keyword>
<dbReference type="PANTHER" id="PTHR35908">
    <property type="entry name" value="HYPOTHETICAL FUSION PROTEIN"/>
    <property type="match status" value="1"/>
</dbReference>
<proteinExistence type="predicted"/>
<sequence length="228" mass="24073">MSDSYAARVPRPEAAATAAPWGWGYLLGTLTTSVSVGSMADAVTVAQTAVRTAGPAADGHLRVDLRPDRCELTLQTASDPPLTGRDLALASGITEALARAGFRTATAGGARAVQQLEIAIDALDIPAVLPFWQAVLGYVPDPEGPDVAIVDPTRTGPAVWFQQMDESRRQRNRIHLDITVTEDEAQPRLAAALAAGGTLVSDAAARAFWILADAEGNEVCICTWQDRD</sequence>
<name>A0A7K1FTW7_9ACTN</name>
<dbReference type="RefSeq" id="WP_154770272.1">
    <property type="nucleotide sequence ID" value="NZ_WLYK01000009.1"/>
</dbReference>
<protein>
    <submittedName>
        <fullName evidence="2">4a-hydroxytetrahydrobiopterin dehydratase</fullName>
    </submittedName>
</protein>
<evidence type="ECO:0000259" key="1">
    <source>
        <dbReference type="Pfam" id="PF18029"/>
    </source>
</evidence>
<organism evidence="2 3">
    <name type="scientific">Nakamurella alba</name>
    <dbReference type="NCBI Taxonomy" id="2665158"/>
    <lineage>
        <taxon>Bacteria</taxon>
        <taxon>Bacillati</taxon>
        <taxon>Actinomycetota</taxon>
        <taxon>Actinomycetes</taxon>
        <taxon>Nakamurellales</taxon>
        <taxon>Nakamurellaceae</taxon>
        <taxon>Nakamurella</taxon>
    </lineage>
</organism>
<evidence type="ECO:0000313" key="2">
    <source>
        <dbReference type="EMBL" id="MTD16254.1"/>
    </source>
</evidence>
<dbReference type="AlphaFoldDB" id="A0A7K1FTW7"/>
<evidence type="ECO:0000313" key="3">
    <source>
        <dbReference type="Proteomes" id="UP000460221"/>
    </source>
</evidence>
<dbReference type="Gene3D" id="3.10.180.10">
    <property type="entry name" value="2,3-Dihydroxybiphenyl 1,2-Dioxygenase, domain 1"/>
    <property type="match status" value="1"/>
</dbReference>
<reference evidence="2 3" key="1">
    <citation type="submission" date="2019-11" db="EMBL/GenBank/DDBJ databases">
        <authorList>
            <person name="Jiang L.-Q."/>
        </authorList>
    </citation>
    <scope>NUCLEOTIDE SEQUENCE [LARGE SCALE GENOMIC DNA]</scope>
    <source>
        <strain evidence="2 3">YIM 132087</strain>
    </source>
</reference>
<dbReference type="Proteomes" id="UP000460221">
    <property type="component" value="Unassembled WGS sequence"/>
</dbReference>
<gene>
    <name evidence="2" type="ORF">GIS00_20145</name>
</gene>
<feature type="domain" description="Glyoxalase-like" evidence="1">
    <location>
        <begin position="118"/>
        <end position="222"/>
    </location>
</feature>
<dbReference type="InterPro" id="IPR041581">
    <property type="entry name" value="Glyoxalase_6"/>
</dbReference>
<dbReference type="SUPFAM" id="SSF54593">
    <property type="entry name" value="Glyoxalase/Bleomycin resistance protein/Dihydroxybiphenyl dioxygenase"/>
    <property type="match status" value="1"/>
</dbReference>
<comment type="caution">
    <text evidence="2">The sequence shown here is derived from an EMBL/GenBank/DDBJ whole genome shotgun (WGS) entry which is preliminary data.</text>
</comment>